<comment type="subcellular location">
    <subcellularLocation>
        <location evidence="1">Secreted</location>
    </subcellularLocation>
</comment>
<dbReference type="EMBL" id="FORX01000002">
    <property type="protein sequence ID" value="SFJ25310.1"/>
    <property type="molecule type" value="Genomic_DNA"/>
</dbReference>
<sequence length="391" mass="45813">MQHNIPVVMYHSVGIPKKDWIWDFLTIPYGLFEDHIRCLRSKGFVPIDFREYYAHVRFGAELPERCVFLHFDDGYLDNWVFAYPILRKYGFKGTIFVNPEFVDPAPDPRPNLDDVWEGRMGIEELTPHGFLSWAEMRAMEQEGVMDIQSHAMTHTWYFSGPEIVDYRHPGDPYVWMDWNEKPEEKWAYLSADPALRPSRMGSPVYAHGKSLEIRRFYPDERLSRHLEAHVASSGPAFFDQPDWKSKLHALAGEFRSGNRLHESTESEDEYRRRLHWELGESKRILESCLSKEVNLLCWPGGGYEPGSVDISKQYYLATTLSSGEHKRGVPYMDKGHVRMKRIGCPHVVRKGRVEYTNGRYLCHFLREYQGSRSNRLVRRCLKLFKMVWGVG</sequence>
<dbReference type="Proteomes" id="UP000198635">
    <property type="component" value="Unassembled WGS sequence"/>
</dbReference>
<evidence type="ECO:0000313" key="4">
    <source>
        <dbReference type="EMBL" id="SFJ25310.1"/>
    </source>
</evidence>
<feature type="domain" description="NodB homology" evidence="3">
    <location>
        <begin position="61"/>
        <end position="157"/>
    </location>
</feature>
<proteinExistence type="predicted"/>
<evidence type="ECO:0000256" key="2">
    <source>
        <dbReference type="ARBA" id="ARBA00022729"/>
    </source>
</evidence>
<evidence type="ECO:0000256" key="1">
    <source>
        <dbReference type="ARBA" id="ARBA00004613"/>
    </source>
</evidence>
<dbReference type="PANTHER" id="PTHR34216:SF3">
    <property type="entry name" value="POLY-BETA-1,6-N-ACETYL-D-GLUCOSAMINE N-DEACETYLASE"/>
    <property type="match status" value="1"/>
</dbReference>
<dbReference type="OrthoDB" id="9776235at2"/>
<protein>
    <submittedName>
        <fullName evidence="4">Polysaccharide deacetylase</fullName>
    </submittedName>
</protein>
<accession>A0A1I3PV60</accession>
<dbReference type="PANTHER" id="PTHR34216">
    <property type="match status" value="1"/>
</dbReference>
<dbReference type="RefSeq" id="WP_092372604.1">
    <property type="nucleotide sequence ID" value="NZ_FORX01000002.1"/>
</dbReference>
<dbReference type="InterPro" id="IPR011330">
    <property type="entry name" value="Glyco_hydro/deAcase_b/a-brl"/>
</dbReference>
<dbReference type="GO" id="GO:0005576">
    <property type="term" value="C:extracellular region"/>
    <property type="evidence" value="ECO:0007669"/>
    <property type="project" value="UniProtKB-SubCell"/>
</dbReference>
<reference evidence="5" key="1">
    <citation type="submission" date="2016-10" db="EMBL/GenBank/DDBJ databases">
        <authorList>
            <person name="Varghese N."/>
            <person name="Submissions S."/>
        </authorList>
    </citation>
    <scope>NUCLEOTIDE SEQUENCE [LARGE SCALE GENOMIC DNA]</scope>
    <source>
        <strain evidence="5">DSM 5918</strain>
    </source>
</reference>
<dbReference type="InterPro" id="IPR002509">
    <property type="entry name" value="NODB_dom"/>
</dbReference>
<evidence type="ECO:0000259" key="3">
    <source>
        <dbReference type="Pfam" id="PF01522"/>
    </source>
</evidence>
<dbReference type="GO" id="GO:0016810">
    <property type="term" value="F:hydrolase activity, acting on carbon-nitrogen (but not peptide) bonds"/>
    <property type="evidence" value="ECO:0007669"/>
    <property type="project" value="InterPro"/>
</dbReference>
<dbReference type="SUPFAM" id="SSF88713">
    <property type="entry name" value="Glycoside hydrolase/deacetylase"/>
    <property type="match status" value="1"/>
</dbReference>
<organism evidence="4 5">
    <name type="scientific">Desulfomicrobium apsheronum</name>
    <dbReference type="NCBI Taxonomy" id="52560"/>
    <lineage>
        <taxon>Bacteria</taxon>
        <taxon>Pseudomonadati</taxon>
        <taxon>Thermodesulfobacteriota</taxon>
        <taxon>Desulfovibrionia</taxon>
        <taxon>Desulfovibrionales</taxon>
        <taxon>Desulfomicrobiaceae</taxon>
        <taxon>Desulfomicrobium</taxon>
    </lineage>
</organism>
<keyword evidence="2" id="KW-0732">Signal</keyword>
<dbReference type="Pfam" id="PF01522">
    <property type="entry name" value="Polysacc_deac_1"/>
    <property type="match status" value="1"/>
</dbReference>
<dbReference type="AlphaFoldDB" id="A0A1I3PV60"/>
<dbReference type="CDD" id="cd10969">
    <property type="entry name" value="CE4_Ecf1_like_5s"/>
    <property type="match status" value="1"/>
</dbReference>
<keyword evidence="5" id="KW-1185">Reference proteome</keyword>
<dbReference type="Gene3D" id="3.20.20.370">
    <property type="entry name" value="Glycoside hydrolase/deacetylase"/>
    <property type="match status" value="1"/>
</dbReference>
<dbReference type="STRING" id="52560.SAMN04488082_102123"/>
<dbReference type="InterPro" id="IPR051398">
    <property type="entry name" value="Polysacch_Deacetylase"/>
</dbReference>
<gene>
    <name evidence="4" type="ORF">SAMN04488082_102123</name>
</gene>
<dbReference type="GO" id="GO:0005975">
    <property type="term" value="P:carbohydrate metabolic process"/>
    <property type="evidence" value="ECO:0007669"/>
    <property type="project" value="InterPro"/>
</dbReference>
<evidence type="ECO:0000313" key="5">
    <source>
        <dbReference type="Proteomes" id="UP000198635"/>
    </source>
</evidence>
<name>A0A1I3PV60_9BACT</name>